<reference evidence="1" key="2">
    <citation type="submission" date="2023-06" db="EMBL/GenBank/DDBJ databases">
        <authorList>
            <consortium name="Lawrence Berkeley National Laboratory"/>
            <person name="Haridas S."/>
            <person name="Hensen N."/>
            <person name="Bonometti L."/>
            <person name="Westerberg I."/>
            <person name="Brannstrom I.O."/>
            <person name="Guillou S."/>
            <person name="Cros-Aarteil S."/>
            <person name="Calhoun S."/>
            <person name="Kuo A."/>
            <person name="Mondo S."/>
            <person name="Pangilinan J."/>
            <person name="Riley R."/>
            <person name="Labutti K."/>
            <person name="Andreopoulos B."/>
            <person name="Lipzen A."/>
            <person name="Chen C."/>
            <person name="Yanf M."/>
            <person name="Daum C."/>
            <person name="Ng V."/>
            <person name="Clum A."/>
            <person name="Steindorff A."/>
            <person name="Ohm R."/>
            <person name="Martin F."/>
            <person name="Silar P."/>
            <person name="Natvig D."/>
            <person name="Lalanne C."/>
            <person name="Gautier V."/>
            <person name="Ament-Velasquez S.L."/>
            <person name="Kruys A."/>
            <person name="Hutchinson M.I."/>
            <person name="Powell A.J."/>
            <person name="Barry K."/>
            <person name="Miller A.N."/>
            <person name="Grigoriev I.V."/>
            <person name="Debuchy R."/>
            <person name="Gladieux P."/>
            <person name="Thoren M.H."/>
            <person name="Johannesson H."/>
        </authorList>
    </citation>
    <scope>NUCLEOTIDE SEQUENCE</scope>
    <source>
        <strain evidence="1">CBS 560.94</strain>
    </source>
</reference>
<accession>A0AAE0JMA5</accession>
<protein>
    <submittedName>
        <fullName evidence="1">Uncharacterized protein</fullName>
    </submittedName>
</protein>
<gene>
    <name evidence="1" type="ORF">B0H65DRAFT_459767</name>
</gene>
<organism evidence="1 2">
    <name type="scientific">Neurospora tetraspora</name>
    <dbReference type="NCBI Taxonomy" id="94610"/>
    <lineage>
        <taxon>Eukaryota</taxon>
        <taxon>Fungi</taxon>
        <taxon>Dikarya</taxon>
        <taxon>Ascomycota</taxon>
        <taxon>Pezizomycotina</taxon>
        <taxon>Sordariomycetes</taxon>
        <taxon>Sordariomycetidae</taxon>
        <taxon>Sordariales</taxon>
        <taxon>Sordariaceae</taxon>
        <taxon>Neurospora</taxon>
    </lineage>
</organism>
<evidence type="ECO:0000313" key="2">
    <source>
        <dbReference type="Proteomes" id="UP001278500"/>
    </source>
</evidence>
<dbReference type="GeneID" id="87863635"/>
<dbReference type="RefSeq" id="XP_062685316.1">
    <property type="nucleotide sequence ID" value="XM_062826481.1"/>
</dbReference>
<keyword evidence="2" id="KW-1185">Reference proteome</keyword>
<dbReference type="Proteomes" id="UP001278500">
    <property type="component" value="Unassembled WGS sequence"/>
</dbReference>
<dbReference type="AlphaFoldDB" id="A0AAE0JMA5"/>
<reference evidence="1" key="1">
    <citation type="journal article" date="2023" name="Mol. Phylogenet. Evol.">
        <title>Genome-scale phylogeny and comparative genomics of the fungal order Sordariales.</title>
        <authorList>
            <person name="Hensen N."/>
            <person name="Bonometti L."/>
            <person name="Westerberg I."/>
            <person name="Brannstrom I.O."/>
            <person name="Guillou S."/>
            <person name="Cros-Aarteil S."/>
            <person name="Calhoun S."/>
            <person name="Haridas S."/>
            <person name="Kuo A."/>
            <person name="Mondo S."/>
            <person name="Pangilinan J."/>
            <person name="Riley R."/>
            <person name="LaButti K."/>
            <person name="Andreopoulos B."/>
            <person name="Lipzen A."/>
            <person name="Chen C."/>
            <person name="Yan M."/>
            <person name="Daum C."/>
            <person name="Ng V."/>
            <person name="Clum A."/>
            <person name="Steindorff A."/>
            <person name="Ohm R.A."/>
            <person name="Martin F."/>
            <person name="Silar P."/>
            <person name="Natvig D.O."/>
            <person name="Lalanne C."/>
            <person name="Gautier V."/>
            <person name="Ament-Velasquez S.L."/>
            <person name="Kruys A."/>
            <person name="Hutchinson M.I."/>
            <person name="Powell A.J."/>
            <person name="Barry K."/>
            <person name="Miller A.N."/>
            <person name="Grigoriev I.V."/>
            <person name="Debuchy R."/>
            <person name="Gladieux P."/>
            <person name="Hiltunen Thoren M."/>
            <person name="Johannesson H."/>
        </authorList>
    </citation>
    <scope>NUCLEOTIDE SEQUENCE</scope>
    <source>
        <strain evidence="1">CBS 560.94</strain>
    </source>
</reference>
<proteinExistence type="predicted"/>
<evidence type="ECO:0000313" key="1">
    <source>
        <dbReference type="EMBL" id="KAK3352021.1"/>
    </source>
</evidence>
<comment type="caution">
    <text evidence="1">The sequence shown here is derived from an EMBL/GenBank/DDBJ whole genome shotgun (WGS) entry which is preliminary data.</text>
</comment>
<name>A0AAE0JMA5_9PEZI</name>
<sequence length="242" mass="27147">MSASTLGMILFPVQSCDVLQAPVAAPFSYHFQYLHHLYPARSLPPFPFPLATYSQVFHEILPFGNLESPWRSRPSPKILKHPFPFVKHLMVVSMPNTTPIPQSRNSVHGSIHPGRGSLQEKFLFETSEYTSHKPRKGVACHIDIDGCHAFRFPFFLFRFETYSTSFNVLPFGVASSFDFHLSTSRGSITNNLSRNMLPFFVGFGFLVLVARAEWSPGPVTPVPCSRTRSVDGLGRLDGERAC</sequence>
<dbReference type="EMBL" id="JAUEPP010000002">
    <property type="protein sequence ID" value="KAK3352021.1"/>
    <property type="molecule type" value="Genomic_DNA"/>
</dbReference>